<evidence type="ECO:0000256" key="11">
    <source>
        <dbReference type="ARBA" id="ARBA00023304"/>
    </source>
</evidence>
<evidence type="ECO:0000256" key="10">
    <source>
        <dbReference type="ARBA" id="ARBA00022898"/>
    </source>
</evidence>
<dbReference type="NCBIfam" id="TIGR01123">
    <property type="entry name" value="ilvE_II"/>
    <property type="match status" value="1"/>
</dbReference>
<evidence type="ECO:0000256" key="16">
    <source>
        <dbReference type="RuleBase" id="RU004106"/>
    </source>
</evidence>
<evidence type="ECO:0000256" key="8">
    <source>
        <dbReference type="ARBA" id="ARBA00022605"/>
    </source>
</evidence>
<evidence type="ECO:0000256" key="17">
    <source>
        <dbReference type="RuleBase" id="RU004516"/>
    </source>
</evidence>
<comment type="pathway">
    <text evidence="4 19">Amino-acid biosynthesis; L-valine biosynthesis; L-valine from pyruvate: step 4/4.</text>
</comment>
<dbReference type="CDD" id="cd01557">
    <property type="entry name" value="BCAT_beta_family"/>
    <property type="match status" value="1"/>
</dbReference>
<dbReference type="Gene3D" id="3.20.10.10">
    <property type="entry name" value="D-amino Acid Aminotransferase, subunit A, domain 2"/>
    <property type="match status" value="1"/>
</dbReference>
<keyword evidence="9 18" id="KW-0808">Transferase</keyword>
<dbReference type="GO" id="GO:0009098">
    <property type="term" value="P:L-leucine biosynthetic process"/>
    <property type="evidence" value="ECO:0007669"/>
    <property type="project" value="UniProtKB-UniPathway"/>
</dbReference>
<dbReference type="InterPro" id="IPR001544">
    <property type="entry name" value="Aminotrans_IV"/>
</dbReference>
<keyword evidence="21" id="KW-1185">Reference proteome</keyword>
<comment type="function">
    <text evidence="2">Acts on leucine, isoleucine and valine.</text>
</comment>
<dbReference type="InterPro" id="IPR043131">
    <property type="entry name" value="BCAT-like_N"/>
</dbReference>
<dbReference type="InterPro" id="IPR005786">
    <property type="entry name" value="B_amino_transII"/>
</dbReference>
<evidence type="ECO:0000256" key="15">
    <source>
        <dbReference type="PIRSR" id="PIRSR006468-1"/>
    </source>
</evidence>
<name>A0A0C4YJ32_9BURK</name>
<evidence type="ECO:0000256" key="7">
    <source>
        <dbReference type="ARBA" id="ARBA00022576"/>
    </source>
</evidence>
<sequence>MTQQTTFSLEPNPNALDAATRDALMRDPAFGRVFTDHMVTITWREGQGWQDAKVTARKPFSIDPACSVLHYGQEIFEGMKAYRGADGAVTLFRPLENARRFQASAKRMAMPALPESLFLEAIEQLVRIDQAWVPHGSGSLYLRPFMFANEVFLGIKPASEFIFCVIACPVGPYFKGGDKAVSVWVSENYTRAAPGGTGEAKCGGNYAGSLVAQNEATANGCDQVVFLDAAEHRWVEELGGMNIFFVMDDGTLVTPPLSGSILPGITRASVIELAREMGMVVEERRYSYPEWEADAKSGRLAEAFVCGTAATLVAIGEVRSARTRFAIGNGTAGNTVKVLRDRLVEIQRNQAAGPAGWVHHVAL</sequence>
<dbReference type="Proteomes" id="UP000031843">
    <property type="component" value="Chromosome secondary"/>
</dbReference>
<dbReference type="InterPro" id="IPR036038">
    <property type="entry name" value="Aminotransferase-like"/>
</dbReference>
<evidence type="ECO:0000256" key="12">
    <source>
        <dbReference type="ARBA" id="ARBA00048212"/>
    </source>
</evidence>
<evidence type="ECO:0000256" key="14">
    <source>
        <dbReference type="ARBA" id="ARBA00049229"/>
    </source>
</evidence>
<dbReference type="SUPFAM" id="SSF56752">
    <property type="entry name" value="D-aminoacid aminotransferase-like PLP-dependent enzymes"/>
    <property type="match status" value="1"/>
</dbReference>
<proteinExistence type="inferred from homology"/>
<keyword evidence="10 17" id="KW-0663">Pyridoxal phosphate</keyword>
<reference evidence="20 21" key="1">
    <citation type="journal article" date="2015" name="Genome Announc.">
        <title>Complete Genome Sequence of Cupriavidus basilensis 4G11, Isolated from the Oak Ridge Field Research Center Site.</title>
        <authorList>
            <person name="Ray J."/>
            <person name="Waters R.J."/>
            <person name="Skerker J.M."/>
            <person name="Kuehl J.V."/>
            <person name="Price M.N."/>
            <person name="Huang J."/>
            <person name="Chakraborty R."/>
            <person name="Arkin A.P."/>
            <person name="Deutschbauer A."/>
        </authorList>
    </citation>
    <scope>NUCLEOTIDE SEQUENCE [LARGE SCALE GENOMIC DNA]</scope>
    <source>
        <strain evidence="20">4G11</strain>
    </source>
</reference>
<dbReference type="GO" id="GO:0009097">
    <property type="term" value="P:isoleucine biosynthetic process"/>
    <property type="evidence" value="ECO:0007669"/>
    <property type="project" value="UniProtKB-UniPathway"/>
</dbReference>
<dbReference type="EC" id="2.6.1.42" evidence="18"/>
<keyword evidence="7 18" id="KW-0032">Aminotransferase</keyword>
<keyword evidence="11 18" id="KW-0100">Branched-chain amino acid biosynthesis</keyword>
<evidence type="ECO:0000256" key="4">
    <source>
        <dbReference type="ARBA" id="ARBA00004931"/>
    </source>
</evidence>
<evidence type="ECO:0000256" key="18">
    <source>
        <dbReference type="RuleBase" id="RU004517"/>
    </source>
</evidence>
<dbReference type="GO" id="GO:0052655">
    <property type="term" value="F:L-valine-2-oxoglutarate transaminase activity"/>
    <property type="evidence" value="ECO:0007669"/>
    <property type="project" value="RHEA"/>
</dbReference>
<dbReference type="GO" id="GO:0052654">
    <property type="term" value="F:L-leucine-2-oxoglutarate transaminase activity"/>
    <property type="evidence" value="ECO:0007669"/>
    <property type="project" value="RHEA"/>
</dbReference>
<comment type="catalytic activity">
    <reaction evidence="14 18">
        <text>L-leucine + 2-oxoglutarate = 4-methyl-2-oxopentanoate + L-glutamate</text>
        <dbReference type="Rhea" id="RHEA:18321"/>
        <dbReference type="ChEBI" id="CHEBI:16810"/>
        <dbReference type="ChEBI" id="CHEBI:17865"/>
        <dbReference type="ChEBI" id="CHEBI:29985"/>
        <dbReference type="ChEBI" id="CHEBI:57427"/>
        <dbReference type="EC" id="2.6.1.42"/>
    </reaction>
</comment>
<comment type="catalytic activity">
    <reaction evidence="12 18">
        <text>L-valine + 2-oxoglutarate = 3-methyl-2-oxobutanoate + L-glutamate</text>
        <dbReference type="Rhea" id="RHEA:24813"/>
        <dbReference type="ChEBI" id="CHEBI:11851"/>
        <dbReference type="ChEBI" id="CHEBI:16810"/>
        <dbReference type="ChEBI" id="CHEBI:29985"/>
        <dbReference type="ChEBI" id="CHEBI:57762"/>
        <dbReference type="EC" id="2.6.1.42"/>
    </reaction>
</comment>
<dbReference type="NCBIfam" id="NF009897">
    <property type="entry name" value="PRK13357.1"/>
    <property type="match status" value="1"/>
</dbReference>
<dbReference type="InterPro" id="IPR018300">
    <property type="entry name" value="Aminotrans_IV_CS"/>
</dbReference>
<comment type="cofactor">
    <cofactor evidence="1 17">
        <name>pyridoxal 5'-phosphate</name>
        <dbReference type="ChEBI" id="CHEBI:597326"/>
    </cofactor>
</comment>
<dbReference type="UniPathway" id="UPA00047">
    <property type="reaction ID" value="UER00058"/>
</dbReference>
<dbReference type="EMBL" id="CP010537">
    <property type="protein sequence ID" value="AJG22635.1"/>
    <property type="molecule type" value="Genomic_DNA"/>
</dbReference>
<dbReference type="Pfam" id="PF01063">
    <property type="entry name" value="Aminotran_4"/>
    <property type="match status" value="1"/>
</dbReference>
<dbReference type="RefSeq" id="WP_043354210.1">
    <property type="nucleotide sequence ID" value="NZ_CP010537.1"/>
</dbReference>
<evidence type="ECO:0000313" key="21">
    <source>
        <dbReference type="Proteomes" id="UP000031843"/>
    </source>
</evidence>
<evidence type="ECO:0000256" key="6">
    <source>
        <dbReference type="ARBA" id="ARBA00009320"/>
    </source>
</evidence>
<gene>
    <name evidence="20" type="ORF">RR42_s1046</name>
</gene>
<dbReference type="KEGG" id="cbw:RR42_s1046"/>
<dbReference type="UniPathway" id="UPA00049">
    <property type="reaction ID" value="UER00062"/>
</dbReference>
<comment type="pathway">
    <text evidence="5 19">Amino-acid biosynthesis; L-leucine biosynthesis; L-leucine from 3-methyl-2-oxobutanoate: step 4/4.</text>
</comment>
<evidence type="ECO:0000256" key="1">
    <source>
        <dbReference type="ARBA" id="ARBA00001933"/>
    </source>
</evidence>
<evidence type="ECO:0000256" key="9">
    <source>
        <dbReference type="ARBA" id="ARBA00022679"/>
    </source>
</evidence>
<comment type="similarity">
    <text evidence="6 16">Belongs to the class-IV pyridoxal-phosphate-dependent aminotransferase family.</text>
</comment>
<dbReference type="GO" id="GO:0052656">
    <property type="term" value="F:L-isoleucine-2-oxoglutarate transaminase activity"/>
    <property type="evidence" value="ECO:0007669"/>
    <property type="project" value="RHEA"/>
</dbReference>
<organism evidence="20 21">
    <name type="scientific">Cupriavidus basilensis</name>
    <dbReference type="NCBI Taxonomy" id="68895"/>
    <lineage>
        <taxon>Bacteria</taxon>
        <taxon>Pseudomonadati</taxon>
        <taxon>Pseudomonadota</taxon>
        <taxon>Betaproteobacteria</taxon>
        <taxon>Burkholderiales</taxon>
        <taxon>Burkholderiaceae</taxon>
        <taxon>Cupriavidus</taxon>
    </lineage>
</organism>
<evidence type="ECO:0000256" key="2">
    <source>
        <dbReference type="ARBA" id="ARBA00003109"/>
    </source>
</evidence>
<dbReference type="InterPro" id="IPR033939">
    <property type="entry name" value="BCAT_family"/>
</dbReference>
<dbReference type="AlphaFoldDB" id="A0A0C4YJ32"/>
<evidence type="ECO:0000256" key="5">
    <source>
        <dbReference type="ARBA" id="ARBA00005072"/>
    </source>
</evidence>
<dbReference type="GO" id="GO:0009099">
    <property type="term" value="P:L-valine biosynthetic process"/>
    <property type="evidence" value="ECO:0007669"/>
    <property type="project" value="UniProtKB-UniPathway"/>
</dbReference>
<dbReference type="PROSITE" id="PS00770">
    <property type="entry name" value="AA_TRANSFER_CLASS_4"/>
    <property type="match status" value="1"/>
</dbReference>
<keyword evidence="8 18" id="KW-0028">Amino-acid biosynthesis</keyword>
<accession>A0A0C4YJ32</accession>
<dbReference type="OrthoDB" id="9804984at2"/>
<dbReference type="PIRSF" id="PIRSF006468">
    <property type="entry name" value="BCAT1"/>
    <property type="match status" value="1"/>
</dbReference>
<evidence type="ECO:0000313" key="20">
    <source>
        <dbReference type="EMBL" id="AJG22635.1"/>
    </source>
</evidence>
<comment type="catalytic activity">
    <reaction evidence="13 18">
        <text>L-isoleucine + 2-oxoglutarate = (S)-3-methyl-2-oxopentanoate + L-glutamate</text>
        <dbReference type="Rhea" id="RHEA:24801"/>
        <dbReference type="ChEBI" id="CHEBI:16810"/>
        <dbReference type="ChEBI" id="CHEBI:29985"/>
        <dbReference type="ChEBI" id="CHEBI:35146"/>
        <dbReference type="ChEBI" id="CHEBI:58045"/>
        <dbReference type="EC" id="2.6.1.42"/>
    </reaction>
</comment>
<dbReference type="PANTHER" id="PTHR11825:SF44">
    <property type="entry name" value="BRANCHED-CHAIN-AMINO-ACID AMINOTRANSFERASE"/>
    <property type="match status" value="1"/>
</dbReference>
<dbReference type="InterPro" id="IPR043132">
    <property type="entry name" value="BCAT-like_C"/>
</dbReference>
<dbReference type="PANTHER" id="PTHR11825">
    <property type="entry name" value="SUBGROUP IIII AMINOTRANSFERASE"/>
    <property type="match status" value="1"/>
</dbReference>
<evidence type="ECO:0000256" key="19">
    <source>
        <dbReference type="RuleBase" id="RU004519"/>
    </source>
</evidence>
<comment type="pathway">
    <text evidence="3 19">Amino-acid biosynthesis; L-isoleucine biosynthesis; L-isoleucine from 2-oxobutanoate: step 4/4.</text>
</comment>
<protein>
    <recommendedName>
        <fullName evidence="18">Branched-chain-amino-acid aminotransferase</fullName>
        <ecNumber evidence="18">2.6.1.42</ecNumber>
    </recommendedName>
</protein>
<dbReference type="Gene3D" id="3.30.470.10">
    <property type="match status" value="1"/>
</dbReference>
<dbReference type="UniPathway" id="UPA00048">
    <property type="reaction ID" value="UER00073"/>
</dbReference>
<evidence type="ECO:0000256" key="13">
    <source>
        <dbReference type="ARBA" id="ARBA00048798"/>
    </source>
</evidence>
<dbReference type="STRING" id="68895.RR42_s1046"/>
<feature type="modified residue" description="N6-(pyridoxal phosphate)lysine" evidence="15">
    <location>
        <position position="201"/>
    </location>
</feature>
<evidence type="ECO:0000256" key="3">
    <source>
        <dbReference type="ARBA" id="ARBA00004824"/>
    </source>
</evidence>